<organism evidence="6 7">
    <name type="scientific">Candidatus Dorea gallistercoris</name>
    <dbReference type="NCBI Taxonomy" id="2838542"/>
    <lineage>
        <taxon>Bacteria</taxon>
        <taxon>Bacillati</taxon>
        <taxon>Bacillota</taxon>
        <taxon>Clostridia</taxon>
        <taxon>Lachnospirales</taxon>
        <taxon>Lachnospiraceae</taxon>
        <taxon>Dorea</taxon>
    </lineage>
</organism>
<feature type="binding site" evidence="4">
    <location>
        <position position="151"/>
    </location>
    <ligand>
        <name>Zn(2+)</name>
        <dbReference type="ChEBI" id="CHEBI:29105"/>
    </ligand>
</feature>
<name>A0A9D1RB80_9FIRM</name>
<evidence type="ECO:0000256" key="2">
    <source>
        <dbReference type="ARBA" id="ARBA00022679"/>
    </source>
</evidence>
<dbReference type="InterPro" id="IPR026591">
    <property type="entry name" value="Sirtuin_cat_small_dom_sf"/>
</dbReference>
<reference evidence="6" key="1">
    <citation type="journal article" date="2021" name="PeerJ">
        <title>Extensive microbial diversity within the chicken gut microbiome revealed by metagenomics and culture.</title>
        <authorList>
            <person name="Gilroy R."/>
            <person name="Ravi A."/>
            <person name="Getino M."/>
            <person name="Pursley I."/>
            <person name="Horton D.L."/>
            <person name="Alikhan N.F."/>
            <person name="Baker D."/>
            <person name="Gharbi K."/>
            <person name="Hall N."/>
            <person name="Watson M."/>
            <person name="Adriaenssens E.M."/>
            <person name="Foster-Nyarko E."/>
            <person name="Jarju S."/>
            <person name="Secka A."/>
            <person name="Antonio M."/>
            <person name="Oren A."/>
            <person name="Chaudhuri R.R."/>
            <person name="La Ragione R."/>
            <person name="Hildebrand F."/>
            <person name="Pallen M.J."/>
        </authorList>
    </citation>
    <scope>NUCLEOTIDE SEQUENCE</scope>
    <source>
        <strain evidence="6">ChiSxjej1B13-11762</strain>
    </source>
</reference>
<evidence type="ECO:0000313" key="6">
    <source>
        <dbReference type="EMBL" id="HIW83873.1"/>
    </source>
</evidence>
<evidence type="ECO:0000256" key="1">
    <source>
        <dbReference type="ARBA" id="ARBA00012928"/>
    </source>
</evidence>
<gene>
    <name evidence="6" type="ORF">H9873_06090</name>
</gene>
<sequence>MLEKRLLQMLRESRYTTVLSGYEMLEENGYPAIRDGKESYEIEAKYGFSLEEMLSSSFYSTRTEQFFDFYRNEILSSLDIPLGKGFLLLAELERRGLIHSVITRRIYGLPGRAGCKNVINLHGSVYQNHCPHCGRTYPVEYIRESRRVPLCEDCNTPIRPDMCFFGEMVDNRVITQAAEEVQKADLLLAAGTNLNTYLCTQLVNYYEGNKLVVVHSNPHFSDRMADLVINQRVDDTLENIIKEIGE</sequence>
<dbReference type="InterPro" id="IPR029035">
    <property type="entry name" value="DHS-like_NAD/FAD-binding_dom"/>
</dbReference>
<feature type="binding site" evidence="4">
    <location>
        <position position="154"/>
    </location>
    <ligand>
        <name>Zn(2+)</name>
        <dbReference type="ChEBI" id="CHEBI:29105"/>
    </ligand>
</feature>
<keyword evidence="4" id="KW-0479">Metal-binding</keyword>
<dbReference type="EMBL" id="DXGF01000110">
    <property type="protein sequence ID" value="HIW83873.1"/>
    <property type="molecule type" value="Genomic_DNA"/>
</dbReference>
<protein>
    <recommendedName>
        <fullName evidence="1">protein acetyllysine N-acetyltransferase</fullName>
        <ecNumber evidence="1">2.3.1.286</ecNumber>
    </recommendedName>
</protein>
<evidence type="ECO:0000256" key="3">
    <source>
        <dbReference type="ARBA" id="ARBA00023027"/>
    </source>
</evidence>
<dbReference type="GO" id="GO:0070403">
    <property type="term" value="F:NAD+ binding"/>
    <property type="evidence" value="ECO:0007669"/>
    <property type="project" value="InterPro"/>
</dbReference>
<dbReference type="AlphaFoldDB" id="A0A9D1RB80"/>
<evidence type="ECO:0000313" key="7">
    <source>
        <dbReference type="Proteomes" id="UP000824263"/>
    </source>
</evidence>
<evidence type="ECO:0000256" key="4">
    <source>
        <dbReference type="PROSITE-ProRule" id="PRU00236"/>
    </source>
</evidence>
<dbReference type="Proteomes" id="UP000824263">
    <property type="component" value="Unassembled WGS sequence"/>
</dbReference>
<dbReference type="PANTHER" id="PTHR11085:SF4">
    <property type="entry name" value="NAD-DEPENDENT PROTEIN DEACYLASE"/>
    <property type="match status" value="1"/>
</dbReference>
<dbReference type="PROSITE" id="PS50305">
    <property type="entry name" value="SIRTUIN"/>
    <property type="match status" value="1"/>
</dbReference>
<proteinExistence type="predicted"/>
<feature type="domain" description="Deacetylase sirtuin-type" evidence="5">
    <location>
        <begin position="1"/>
        <end position="246"/>
    </location>
</feature>
<reference evidence="6" key="2">
    <citation type="submission" date="2021-04" db="EMBL/GenBank/DDBJ databases">
        <authorList>
            <person name="Gilroy R."/>
        </authorList>
    </citation>
    <scope>NUCLEOTIDE SEQUENCE</scope>
    <source>
        <strain evidence="6">ChiSxjej1B13-11762</strain>
    </source>
</reference>
<dbReference type="SUPFAM" id="SSF52467">
    <property type="entry name" value="DHS-like NAD/FAD-binding domain"/>
    <property type="match status" value="1"/>
</dbReference>
<keyword evidence="3" id="KW-0520">NAD</keyword>
<feature type="active site" description="Proton acceptor" evidence="4">
    <location>
        <position position="122"/>
    </location>
</feature>
<dbReference type="Gene3D" id="3.30.1600.10">
    <property type="entry name" value="SIR2/SIRT2 'Small Domain"/>
    <property type="match status" value="1"/>
</dbReference>
<comment type="caution">
    <text evidence="6">The sequence shown here is derived from an EMBL/GenBank/DDBJ whole genome shotgun (WGS) entry which is preliminary data.</text>
</comment>
<dbReference type="GO" id="GO:0046872">
    <property type="term" value="F:metal ion binding"/>
    <property type="evidence" value="ECO:0007669"/>
    <property type="project" value="UniProtKB-KW"/>
</dbReference>
<keyword evidence="2" id="KW-0808">Transferase</keyword>
<dbReference type="InterPro" id="IPR050134">
    <property type="entry name" value="NAD-dep_sirtuin_deacylases"/>
</dbReference>
<feature type="binding site" evidence="4">
    <location>
        <position position="133"/>
    </location>
    <ligand>
        <name>Zn(2+)</name>
        <dbReference type="ChEBI" id="CHEBI:29105"/>
    </ligand>
</feature>
<dbReference type="InterPro" id="IPR026590">
    <property type="entry name" value="Ssirtuin_cat_dom"/>
</dbReference>
<dbReference type="EC" id="2.3.1.286" evidence="1"/>
<dbReference type="PANTHER" id="PTHR11085">
    <property type="entry name" value="NAD-DEPENDENT PROTEIN DEACYLASE SIRTUIN-5, MITOCHONDRIAL-RELATED"/>
    <property type="match status" value="1"/>
</dbReference>
<dbReference type="InterPro" id="IPR003000">
    <property type="entry name" value="Sirtuin"/>
</dbReference>
<dbReference type="Pfam" id="PF02146">
    <property type="entry name" value="SIR2"/>
    <property type="match status" value="1"/>
</dbReference>
<evidence type="ECO:0000259" key="5">
    <source>
        <dbReference type="PROSITE" id="PS50305"/>
    </source>
</evidence>
<dbReference type="GO" id="GO:0017136">
    <property type="term" value="F:histone deacetylase activity, NAD-dependent"/>
    <property type="evidence" value="ECO:0007669"/>
    <property type="project" value="TreeGrafter"/>
</dbReference>
<accession>A0A9D1RB80</accession>
<feature type="binding site" evidence="4">
    <location>
        <position position="130"/>
    </location>
    <ligand>
        <name>Zn(2+)</name>
        <dbReference type="ChEBI" id="CHEBI:29105"/>
    </ligand>
</feature>
<keyword evidence="4" id="KW-0862">Zinc</keyword>
<dbReference type="Gene3D" id="3.40.50.1220">
    <property type="entry name" value="TPP-binding domain"/>
    <property type="match status" value="1"/>
</dbReference>